<dbReference type="EMBL" id="LT629774">
    <property type="protein sequence ID" value="SDS53990.1"/>
    <property type="molecule type" value="Genomic_DNA"/>
</dbReference>
<gene>
    <name evidence="1" type="ORF">SAMN04489797_1823</name>
</gene>
<proteinExistence type="predicted"/>
<protein>
    <submittedName>
        <fullName evidence="1">Uncharacterized protein</fullName>
    </submittedName>
</protein>
<reference evidence="1 2" key="1">
    <citation type="submission" date="2016-10" db="EMBL/GenBank/DDBJ databases">
        <authorList>
            <person name="Varghese N."/>
            <person name="Submissions S."/>
        </authorList>
    </citation>
    <scope>NUCLEOTIDE SEQUENCE [LARGE SCALE GENOMIC DNA]</scope>
    <source>
        <strain evidence="1 2">RHA_55</strain>
    </source>
</reference>
<name>A0A1H1T184_9FLAO</name>
<sequence length="36" mass="4031">MSLNHAIIAKTFKVANFEGILENKNVLVLPYKASKK</sequence>
<keyword evidence="2" id="KW-1185">Reference proteome</keyword>
<organism evidence="1 2">
    <name type="scientific">Winogradskyella sediminis</name>
    <dbReference type="NCBI Taxonomy" id="1382466"/>
    <lineage>
        <taxon>Bacteria</taxon>
        <taxon>Pseudomonadati</taxon>
        <taxon>Bacteroidota</taxon>
        <taxon>Flavobacteriia</taxon>
        <taxon>Flavobacteriales</taxon>
        <taxon>Flavobacteriaceae</taxon>
        <taxon>Winogradskyella</taxon>
    </lineage>
</organism>
<dbReference type="Proteomes" id="UP000198963">
    <property type="component" value="Chromosome I"/>
</dbReference>
<evidence type="ECO:0000313" key="2">
    <source>
        <dbReference type="Proteomes" id="UP000198963"/>
    </source>
</evidence>
<dbReference type="AlphaFoldDB" id="A0A1H1T184"/>
<evidence type="ECO:0000313" key="1">
    <source>
        <dbReference type="EMBL" id="SDS53990.1"/>
    </source>
</evidence>
<accession>A0A1H1T184</accession>
<dbReference type="STRING" id="1249933.SAMN04489797_1823"/>